<dbReference type="AlphaFoldDB" id="A0A5B0KQ12"/>
<accession>A0A5B0KQ12</accession>
<gene>
    <name evidence="1" type="ORF">FH063_002415</name>
</gene>
<protein>
    <submittedName>
        <fullName evidence="1">Uncharacterized protein</fullName>
    </submittedName>
</protein>
<name>A0A5B0KQ12_9PROT</name>
<dbReference type="Proteomes" id="UP000325333">
    <property type="component" value="Unassembled WGS sequence"/>
</dbReference>
<dbReference type="EMBL" id="VEWN01000013">
    <property type="protein sequence ID" value="KAA1053833.1"/>
    <property type="molecule type" value="Genomic_DNA"/>
</dbReference>
<proteinExistence type="predicted"/>
<comment type="caution">
    <text evidence="1">The sequence shown here is derived from an EMBL/GenBank/DDBJ whole genome shotgun (WGS) entry which is preliminary data.</text>
</comment>
<organism evidence="1 2">
    <name type="scientific">Azospirillum argentinense</name>
    <dbReference type="NCBI Taxonomy" id="2970906"/>
    <lineage>
        <taxon>Bacteria</taxon>
        <taxon>Pseudomonadati</taxon>
        <taxon>Pseudomonadota</taxon>
        <taxon>Alphaproteobacteria</taxon>
        <taxon>Rhodospirillales</taxon>
        <taxon>Azospirillaceae</taxon>
        <taxon>Azospirillum</taxon>
    </lineage>
</organism>
<evidence type="ECO:0000313" key="1">
    <source>
        <dbReference type="EMBL" id="KAA1053833.1"/>
    </source>
</evidence>
<dbReference type="RefSeq" id="WP_149650947.1">
    <property type="nucleotide sequence ID" value="NZ_VEWN01000013.1"/>
</dbReference>
<evidence type="ECO:0000313" key="2">
    <source>
        <dbReference type="Proteomes" id="UP000325333"/>
    </source>
</evidence>
<sequence length="72" mass="7855">MFMLSEDDALAIHAAHQERGELAAAVELRRRFLGITRNDEALRVVRLIAARLEVTDANASDGRGLPKQGSPS</sequence>
<reference evidence="1 2" key="1">
    <citation type="submission" date="2019-07" db="EMBL/GenBank/DDBJ databases">
        <title>Genome sequencing of the stress-tolerant strain Azospirillum brasilense Az19.</title>
        <authorList>
            <person name="Maroniche G.A."/>
            <person name="Garcia J.E."/>
            <person name="Pagnussat L."/>
            <person name="Amenta M."/>
            <person name="Creus C.M."/>
        </authorList>
    </citation>
    <scope>NUCLEOTIDE SEQUENCE [LARGE SCALE GENOMIC DNA]</scope>
    <source>
        <strain evidence="1 2">Az19</strain>
    </source>
</reference>